<dbReference type="Pfam" id="PF00931">
    <property type="entry name" value="NB-ARC"/>
    <property type="match status" value="1"/>
</dbReference>
<dbReference type="AlphaFoldDB" id="A9NWC6"/>
<proteinExistence type="evidence at transcript level"/>
<dbReference type="PANTHER" id="PTHR19338">
    <property type="entry name" value="TRANSLOCASE OF INNER MITOCHONDRIAL MEMBRANE 13 HOMOLOG"/>
    <property type="match status" value="1"/>
</dbReference>
<keyword evidence="3" id="KW-0611">Plant defense</keyword>
<evidence type="ECO:0000313" key="6">
    <source>
        <dbReference type="EMBL" id="ABK24937.1"/>
    </source>
</evidence>
<dbReference type="InterPro" id="IPR027417">
    <property type="entry name" value="P-loop_NTPase"/>
</dbReference>
<dbReference type="GO" id="GO:0006952">
    <property type="term" value="P:defense response"/>
    <property type="evidence" value="ECO:0007669"/>
    <property type="project" value="UniProtKB-KW"/>
</dbReference>
<evidence type="ECO:0000256" key="1">
    <source>
        <dbReference type="ARBA" id="ARBA00022737"/>
    </source>
</evidence>
<reference evidence="6" key="1">
    <citation type="journal article" date="2008" name="BMC Genomics">
        <title>A conifer genomics resource of 200,000 spruce (Picea spp.) ESTs and 6,464 high-quality, sequence-finished full-length cDNAs for Sitka spruce (Picea sitchensis).</title>
        <authorList>
            <person name="Ralph S.G."/>
            <person name="Chun H.J."/>
            <person name="Kolosova N."/>
            <person name="Cooper D."/>
            <person name="Oddy C."/>
            <person name="Ritland C.E."/>
            <person name="Kirkpatrick R."/>
            <person name="Moore R."/>
            <person name="Barber S."/>
            <person name="Holt R.A."/>
            <person name="Jones S.J."/>
            <person name="Marra M.A."/>
            <person name="Douglas C.J."/>
            <person name="Ritland K."/>
            <person name="Bohlmann J."/>
        </authorList>
    </citation>
    <scope>NUCLEOTIDE SEQUENCE</scope>
    <source>
        <tissue evidence="6">Bark</tissue>
    </source>
</reference>
<sequence length="249" mass="28433">MVEAAVVCALIDKFTSMVADKLFPEVSLIVNFRKDFEFFRDELFSIQCLLMDAGEKWKSSSVSNWVDSLEDFVADAELPGEQSGPVDNIFAKLIFRLKMGHEIRELDYCPPVIAVVGMGGQGKTLLLQRIFNSEEIPQRFDHQVWLAISQKFDVMELLRQVLREFVEPNFNSTNLNKGELIKKIHKNLEGKRCLFAVDNVWDRDAWEKIGLPCDFQDKVVVTIRDEKVAESWGAGDQILPKNSLSEENS</sequence>
<dbReference type="PANTHER" id="PTHR19338:SF0">
    <property type="entry name" value="MITOCHONDRIAL IMPORT INNER MEMBRANE TRANSLOCASE SUBUNIT TIM13"/>
    <property type="match status" value="1"/>
</dbReference>
<dbReference type="Pfam" id="PF18052">
    <property type="entry name" value="Rx_N"/>
    <property type="match status" value="1"/>
</dbReference>
<dbReference type="OMA" id="WHGRIRQ"/>
<protein>
    <recommendedName>
        <fullName evidence="7">NB-ARC domain-containing protein</fullName>
    </recommendedName>
</protein>
<dbReference type="PRINTS" id="PR00364">
    <property type="entry name" value="DISEASERSIST"/>
</dbReference>
<evidence type="ECO:0000256" key="2">
    <source>
        <dbReference type="ARBA" id="ARBA00022741"/>
    </source>
</evidence>
<name>A9NWC6_PICSI</name>
<dbReference type="InterPro" id="IPR041118">
    <property type="entry name" value="Rx_N"/>
</dbReference>
<dbReference type="GO" id="GO:0043531">
    <property type="term" value="F:ADP binding"/>
    <property type="evidence" value="ECO:0007669"/>
    <property type="project" value="InterPro"/>
</dbReference>
<dbReference type="InterPro" id="IPR002182">
    <property type="entry name" value="NB-ARC"/>
</dbReference>
<dbReference type="EMBL" id="EF085634">
    <property type="protein sequence ID" value="ABK24937.1"/>
    <property type="molecule type" value="mRNA"/>
</dbReference>
<dbReference type="SUPFAM" id="SSF52540">
    <property type="entry name" value="P-loop containing nucleoside triphosphate hydrolases"/>
    <property type="match status" value="1"/>
</dbReference>
<feature type="domain" description="NB-ARC" evidence="4">
    <location>
        <begin position="111"/>
        <end position="249"/>
    </location>
</feature>
<organism evidence="6">
    <name type="scientific">Picea sitchensis</name>
    <name type="common">Sitka spruce</name>
    <name type="synonym">Pinus sitchensis</name>
    <dbReference type="NCBI Taxonomy" id="3332"/>
    <lineage>
        <taxon>Eukaryota</taxon>
        <taxon>Viridiplantae</taxon>
        <taxon>Streptophyta</taxon>
        <taxon>Embryophyta</taxon>
        <taxon>Tracheophyta</taxon>
        <taxon>Spermatophyta</taxon>
        <taxon>Pinopsida</taxon>
        <taxon>Pinidae</taxon>
        <taxon>Conifers I</taxon>
        <taxon>Pinales</taxon>
        <taxon>Pinaceae</taxon>
        <taxon>Picea</taxon>
    </lineage>
</organism>
<evidence type="ECO:0000259" key="5">
    <source>
        <dbReference type="Pfam" id="PF18052"/>
    </source>
</evidence>
<evidence type="ECO:0000259" key="4">
    <source>
        <dbReference type="Pfam" id="PF00931"/>
    </source>
</evidence>
<evidence type="ECO:0008006" key="7">
    <source>
        <dbReference type="Google" id="ProtNLM"/>
    </source>
</evidence>
<keyword evidence="1" id="KW-0677">Repeat</keyword>
<evidence type="ECO:0000256" key="3">
    <source>
        <dbReference type="ARBA" id="ARBA00022821"/>
    </source>
</evidence>
<feature type="domain" description="Disease resistance N-terminal" evidence="5">
    <location>
        <begin position="7"/>
        <end position="77"/>
    </location>
</feature>
<dbReference type="Gene3D" id="3.40.50.300">
    <property type="entry name" value="P-loop containing nucleotide triphosphate hydrolases"/>
    <property type="match status" value="1"/>
</dbReference>
<dbReference type="Gene3D" id="1.20.5.4130">
    <property type="match status" value="1"/>
</dbReference>
<accession>A9NWC6</accession>
<keyword evidence="2" id="KW-0547">Nucleotide-binding</keyword>